<organism evidence="11 12">
    <name type="scientific">Candidatus Chisholmbacteria bacterium RIFCSPHIGHO2_01_FULL_49_18</name>
    <dbReference type="NCBI Taxonomy" id="1797590"/>
    <lineage>
        <taxon>Bacteria</taxon>
        <taxon>Candidatus Chisholmiibacteriota</taxon>
    </lineage>
</organism>
<dbReference type="Gene3D" id="3.30.54.20">
    <property type="match status" value="1"/>
</dbReference>
<evidence type="ECO:0000256" key="5">
    <source>
        <dbReference type="ARBA" id="ARBA00022741"/>
    </source>
</evidence>
<keyword evidence="7" id="KW-0694">RNA-binding</keyword>
<dbReference type="EC" id="6.1.1.7" evidence="2"/>
<dbReference type="InterPro" id="IPR018165">
    <property type="entry name" value="Ala-tRNA-synth_IIc_core"/>
</dbReference>
<dbReference type="InterPro" id="IPR050058">
    <property type="entry name" value="Ala-tRNA_ligase"/>
</dbReference>
<dbReference type="GO" id="GO:0005737">
    <property type="term" value="C:cytoplasm"/>
    <property type="evidence" value="ECO:0007669"/>
    <property type="project" value="InterPro"/>
</dbReference>
<evidence type="ECO:0000256" key="4">
    <source>
        <dbReference type="ARBA" id="ARBA00022598"/>
    </source>
</evidence>
<dbReference type="GO" id="GO:0005524">
    <property type="term" value="F:ATP binding"/>
    <property type="evidence" value="ECO:0007669"/>
    <property type="project" value="UniProtKB-KW"/>
</dbReference>
<evidence type="ECO:0000256" key="8">
    <source>
        <dbReference type="ARBA" id="ARBA00022917"/>
    </source>
</evidence>
<dbReference type="NCBIfam" id="NF002436">
    <property type="entry name" value="PRK01584.1"/>
    <property type="match status" value="1"/>
</dbReference>
<dbReference type="InterPro" id="IPR018163">
    <property type="entry name" value="Thr/Ala-tRNA-synth_IIc_edit"/>
</dbReference>
<evidence type="ECO:0000313" key="12">
    <source>
        <dbReference type="Proteomes" id="UP000179069"/>
    </source>
</evidence>
<evidence type="ECO:0000256" key="6">
    <source>
        <dbReference type="ARBA" id="ARBA00022840"/>
    </source>
</evidence>
<dbReference type="InterPro" id="IPR002318">
    <property type="entry name" value="Ala-tRNA-lgiase_IIc"/>
</dbReference>
<dbReference type="SUPFAM" id="SSF55186">
    <property type="entry name" value="ThrRS/AlaRS common domain"/>
    <property type="match status" value="1"/>
</dbReference>
<dbReference type="GO" id="GO:0000049">
    <property type="term" value="F:tRNA binding"/>
    <property type="evidence" value="ECO:0007669"/>
    <property type="project" value="UniProtKB-KW"/>
</dbReference>
<dbReference type="InterPro" id="IPR045864">
    <property type="entry name" value="aa-tRNA-synth_II/BPL/LPL"/>
</dbReference>
<evidence type="ECO:0000259" key="10">
    <source>
        <dbReference type="PROSITE" id="PS50860"/>
    </source>
</evidence>
<evidence type="ECO:0000256" key="9">
    <source>
        <dbReference type="ARBA" id="ARBA00023146"/>
    </source>
</evidence>
<keyword evidence="4" id="KW-0436">Ligase</keyword>
<dbReference type="PROSITE" id="PS50860">
    <property type="entry name" value="AA_TRNA_LIGASE_II_ALA"/>
    <property type="match status" value="1"/>
</dbReference>
<dbReference type="GO" id="GO:0006419">
    <property type="term" value="P:alanyl-tRNA aminoacylation"/>
    <property type="evidence" value="ECO:0007669"/>
    <property type="project" value="InterPro"/>
</dbReference>
<keyword evidence="3" id="KW-0820">tRNA-binding</keyword>
<evidence type="ECO:0000256" key="2">
    <source>
        <dbReference type="ARBA" id="ARBA00013168"/>
    </source>
</evidence>
<dbReference type="SUPFAM" id="SSF55681">
    <property type="entry name" value="Class II aaRS and biotin synthetases"/>
    <property type="match status" value="1"/>
</dbReference>
<dbReference type="Gene3D" id="3.30.980.10">
    <property type="entry name" value="Threonyl-trna Synthetase, Chain A, domain 2"/>
    <property type="match status" value="1"/>
</dbReference>
<dbReference type="GO" id="GO:0004813">
    <property type="term" value="F:alanine-tRNA ligase activity"/>
    <property type="evidence" value="ECO:0007669"/>
    <property type="project" value="UniProtKB-EC"/>
</dbReference>
<dbReference type="Proteomes" id="UP000179069">
    <property type="component" value="Unassembled WGS sequence"/>
</dbReference>
<evidence type="ECO:0000256" key="7">
    <source>
        <dbReference type="ARBA" id="ARBA00022884"/>
    </source>
</evidence>
<dbReference type="EMBL" id="MHCI01000017">
    <property type="protein sequence ID" value="OGY16336.1"/>
    <property type="molecule type" value="Genomic_DNA"/>
</dbReference>
<dbReference type="SMART" id="SM00863">
    <property type="entry name" value="tRNA_SAD"/>
    <property type="match status" value="1"/>
</dbReference>
<reference evidence="11 12" key="1">
    <citation type="journal article" date="2016" name="Nat. Commun.">
        <title>Thousands of microbial genomes shed light on interconnected biogeochemical processes in an aquifer system.</title>
        <authorList>
            <person name="Anantharaman K."/>
            <person name="Brown C.T."/>
            <person name="Hug L.A."/>
            <person name="Sharon I."/>
            <person name="Castelle C.J."/>
            <person name="Probst A.J."/>
            <person name="Thomas B.C."/>
            <person name="Singh A."/>
            <person name="Wilkins M.J."/>
            <person name="Karaoz U."/>
            <person name="Brodie E.L."/>
            <person name="Williams K.H."/>
            <person name="Hubbard S.S."/>
            <person name="Banfield J.F."/>
        </authorList>
    </citation>
    <scope>NUCLEOTIDE SEQUENCE [LARGE SCALE GENOMIC DNA]</scope>
</reference>
<evidence type="ECO:0000256" key="3">
    <source>
        <dbReference type="ARBA" id="ARBA00022555"/>
    </source>
</evidence>
<dbReference type="CDD" id="cd00673">
    <property type="entry name" value="AlaRS_core"/>
    <property type="match status" value="1"/>
</dbReference>
<dbReference type="Pfam" id="PF07973">
    <property type="entry name" value="tRNA_SAD"/>
    <property type="match status" value="1"/>
</dbReference>
<sequence>MTADEIRSSYIEFFITQGHKEIPPAPIVPPDDPTTLFTSSGMQQLVPFLKGQEHPMGIRLVNSQPCFRAEDIEEIGDNRHTTFFEMLGNWSLGDYFKNEQLPWFFEFLTDKINLDPSRLYVSVFDGDANVPKDEESINIWQEIFKTNVPVRQGSDGFDPKVKIYSYSAEKNWWSRAGMPQNMPPGEIGGPDSEVFFDFGAECKMHENSSYKDESCHLNCECGRFLEIGNSVFMQYEKQKDGSFKPLPNKNVDFGGGLERITAASQNTPDVFQTDLFLPIIEKIIQATNKEFKGEFKQPMRVIADHIRGATIMISQGTVPSNKMQGYFVRRLLRRTVVKMRTIKAQNAEETLVKSAEAVLEMFDGLYFKKAEVAKSVKNSISEETKKFSTSLNKGLLEIEKKNPSEINAKFVFDLYQTHGFPLELTQELLAEKGIKIEKKQFEKEFNRHKEKSRTGAAGMFKGGLADKSEETIRLHTATHLLQKALRVVLGNHIRQEGSHITAERLRFDFSHQKALSAEEVKKVEHLINQKIKENLPVHKTFEEKEKALKSGAMAFFKETYPDKVSVFTIGKDPEKDWFSKELCGGPHVKSTGEIGRVRIVKQQSVGSGIRRVYASLQ</sequence>
<dbReference type="PRINTS" id="PR00980">
    <property type="entry name" value="TRNASYNTHALA"/>
</dbReference>
<dbReference type="PANTHER" id="PTHR11777">
    <property type="entry name" value="ALANYL-TRNA SYNTHETASE"/>
    <property type="match status" value="1"/>
</dbReference>
<dbReference type="Gene3D" id="3.30.930.10">
    <property type="entry name" value="Bira Bifunctional Protein, Domain 2"/>
    <property type="match status" value="1"/>
</dbReference>
<comment type="caution">
    <text evidence="11">The sequence shown here is derived from an EMBL/GenBank/DDBJ whole genome shotgun (WGS) entry which is preliminary data.</text>
</comment>
<keyword evidence="6" id="KW-0067">ATP-binding</keyword>
<dbReference type="AlphaFoldDB" id="A0A1G1VLS3"/>
<protein>
    <recommendedName>
        <fullName evidence="2">alanine--tRNA ligase</fullName>
        <ecNumber evidence="2">6.1.1.7</ecNumber>
    </recommendedName>
</protein>
<dbReference type="Pfam" id="PF01411">
    <property type="entry name" value="tRNA-synt_2c"/>
    <property type="match status" value="1"/>
</dbReference>
<comment type="similarity">
    <text evidence="1">Belongs to the class-II aminoacyl-tRNA synthetase family.</text>
</comment>
<keyword evidence="8" id="KW-0648">Protein biosynthesis</keyword>
<dbReference type="InterPro" id="IPR018162">
    <property type="entry name" value="Ala-tRNA-ligase_IIc_anticod-bd"/>
</dbReference>
<feature type="domain" description="Alanyl-transfer RNA synthetases family profile" evidence="10">
    <location>
        <begin position="1"/>
        <end position="617"/>
    </location>
</feature>
<gene>
    <name evidence="11" type="ORF">A2785_00080</name>
</gene>
<dbReference type="SUPFAM" id="SSF101353">
    <property type="entry name" value="Putative anticodon-binding domain of alanyl-tRNA synthetase (AlaRS)"/>
    <property type="match status" value="1"/>
</dbReference>
<keyword evidence="9" id="KW-0030">Aminoacyl-tRNA synthetase</keyword>
<dbReference type="GO" id="GO:0002161">
    <property type="term" value="F:aminoacyl-tRNA deacylase activity"/>
    <property type="evidence" value="ECO:0007669"/>
    <property type="project" value="TreeGrafter"/>
</dbReference>
<evidence type="ECO:0000256" key="1">
    <source>
        <dbReference type="ARBA" id="ARBA00008226"/>
    </source>
</evidence>
<dbReference type="InterPro" id="IPR018164">
    <property type="entry name" value="Ala-tRNA-synth_IIc_N"/>
</dbReference>
<evidence type="ECO:0000313" key="11">
    <source>
        <dbReference type="EMBL" id="OGY16336.1"/>
    </source>
</evidence>
<dbReference type="PANTHER" id="PTHR11777:SF9">
    <property type="entry name" value="ALANINE--TRNA LIGASE, CYTOPLASMIC"/>
    <property type="match status" value="1"/>
</dbReference>
<name>A0A1G1VLS3_9BACT</name>
<accession>A0A1G1VLS3</accession>
<dbReference type="InterPro" id="IPR012947">
    <property type="entry name" value="tRNA_SAD"/>
</dbReference>
<keyword evidence="5" id="KW-0547">Nucleotide-binding</keyword>
<proteinExistence type="inferred from homology"/>
<dbReference type="FunFam" id="3.30.980.10:FF:000004">
    <property type="entry name" value="Alanine--tRNA ligase, cytoplasmic"/>
    <property type="match status" value="1"/>
</dbReference>